<name>A0A2M8KRS5_9BACT</name>
<evidence type="ECO:0008006" key="4">
    <source>
        <dbReference type="Google" id="ProtNLM"/>
    </source>
</evidence>
<feature type="non-terminal residue" evidence="2">
    <location>
        <position position="1"/>
    </location>
</feature>
<keyword evidence="1" id="KW-0472">Membrane</keyword>
<dbReference type="AlphaFoldDB" id="A0A2M8KRS5"/>
<dbReference type="EMBL" id="PFED01000161">
    <property type="protein sequence ID" value="PJE62616.1"/>
    <property type="molecule type" value="Genomic_DNA"/>
</dbReference>
<reference evidence="3" key="1">
    <citation type="submission" date="2017-09" db="EMBL/GenBank/DDBJ databases">
        <title>Depth-based differentiation of microbial function through sediment-hosted aquifers and enrichment of novel symbionts in the deep terrestrial subsurface.</title>
        <authorList>
            <person name="Probst A.J."/>
            <person name="Ladd B."/>
            <person name="Jarett J.K."/>
            <person name="Geller-Mcgrath D.E."/>
            <person name="Sieber C.M.K."/>
            <person name="Emerson J.B."/>
            <person name="Anantharaman K."/>
            <person name="Thomas B.C."/>
            <person name="Malmstrom R."/>
            <person name="Stieglmeier M."/>
            <person name="Klingl A."/>
            <person name="Woyke T."/>
            <person name="Ryan C.M."/>
            <person name="Banfield J.F."/>
        </authorList>
    </citation>
    <scope>NUCLEOTIDE SEQUENCE [LARGE SCALE GENOMIC DNA]</scope>
</reference>
<proteinExistence type="predicted"/>
<accession>A0A2M8KRS5</accession>
<evidence type="ECO:0000256" key="1">
    <source>
        <dbReference type="SAM" id="Phobius"/>
    </source>
</evidence>
<dbReference type="CDD" id="cd08547">
    <property type="entry name" value="Type_II_cohesin"/>
    <property type="match status" value="1"/>
</dbReference>
<dbReference type="Proteomes" id="UP000229554">
    <property type="component" value="Unassembled WGS sequence"/>
</dbReference>
<evidence type="ECO:0000313" key="3">
    <source>
        <dbReference type="Proteomes" id="UP000229554"/>
    </source>
</evidence>
<dbReference type="Gene3D" id="2.60.40.680">
    <property type="match status" value="1"/>
</dbReference>
<comment type="caution">
    <text evidence="2">The sequence shown here is derived from an EMBL/GenBank/DDBJ whole genome shotgun (WGS) entry which is preliminary data.</text>
</comment>
<dbReference type="SUPFAM" id="SSF49384">
    <property type="entry name" value="Carbohydrate-binding domain"/>
    <property type="match status" value="1"/>
</dbReference>
<dbReference type="GO" id="GO:0030246">
    <property type="term" value="F:carbohydrate binding"/>
    <property type="evidence" value="ECO:0007669"/>
    <property type="project" value="InterPro"/>
</dbReference>
<feature type="transmembrane region" description="Helical" evidence="1">
    <location>
        <begin position="154"/>
        <end position="176"/>
    </location>
</feature>
<gene>
    <name evidence="2" type="ORF">COU88_03975</name>
</gene>
<organism evidence="2 3">
    <name type="scientific">Candidatus Roizmanbacteria bacterium CG10_big_fil_rev_8_21_14_0_10_39_6</name>
    <dbReference type="NCBI Taxonomy" id="1974853"/>
    <lineage>
        <taxon>Bacteria</taxon>
        <taxon>Candidatus Roizmaniibacteriota</taxon>
    </lineage>
</organism>
<keyword evidence="1" id="KW-1133">Transmembrane helix</keyword>
<protein>
    <recommendedName>
        <fullName evidence="4">Cohesin domain-containing protein</fullName>
    </recommendedName>
</protein>
<dbReference type="InterPro" id="IPR008965">
    <property type="entry name" value="CBM2/CBM3_carb-bd_dom_sf"/>
</dbReference>
<evidence type="ECO:0000313" key="2">
    <source>
        <dbReference type="EMBL" id="PJE62616.1"/>
    </source>
</evidence>
<sequence>TESVNTTSADAVIQFDNTLLAVDSVADGTFYPTVLHSDNNGTLVISGIVNSVDAVVSGKGELATITFKGLTAGTASVKFDCTQGQLNDSNISKSETSSESDIDILTCSSLTAGSYIITSNGSSNTPTPTGATPTTAGTVTATPTSIPNTGSFNMVALIPQLMLAGLFILIGAIPLLL</sequence>
<keyword evidence="1" id="KW-0812">Transmembrane</keyword>